<organism evidence="2 3">
    <name type="scientific">Helcococcus kunzii ATCC 51366</name>
    <dbReference type="NCBI Taxonomy" id="883114"/>
    <lineage>
        <taxon>Bacteria</taxon>
        <taxon>Bacillati</taxon>
        <taxon>Bacillota</taxon>
        <taxon>Tissierellia</taxon>
        <taxon>Tissierellales</taxon>
        <taxon>Peptoniphilaceae</taxon>
        <taxon>Helcococcus</taxon>
    </lineage>
</organism>
<feature type="transmembrane region" description="Helical" evidence="1">
    <location>
        <begin position="81"/>
        <end position="104"/>
    </location>
</feature>
<dbReference type="Proteomes" id="UP000004191">
    <property type="component" value="Unassembled WGS sequence"/>
</dbReference>
<keyword evidence="1" id="KW-0812">Transmembrane</keyword>
<keyword evidence="1" id="KW-0472">Membrane</keyword>
<dbReference type="AlphaFoldDB" id="H3NRB2"/>
<dbReference type="GeneID" id="96999776"/>
<proteinExistence type="predicted"/>
<reference evidence="2 3" key="1">
    <citation type="submission" date="2012-01" db="EMBL/GenBank/DDBJ databases">
        <title>The Genome Sequence of Helcococcus kunzii ATCC 51366.</title>
        <authorList>
            <consortium name="The Broad Institute Genome Sequencing Platform"/>
            <person name="Earl A."/>
            <person name="Ward D."/>
            <person name="Feldgarden M."/>
            <person name="Gevers D."/>
            <person name="Huys G."/>
            <person name="Young S.K."/>
            <person name="Zeng Q."/>
            <person name="Gargeya S."/>
            <person name="Fitzgerald M."/>
            <person name="Haas B."/>
            <person name="Abouelleil A."/>
            <person name="Alvarado L."/>
            <person name="Arachchi H.M."/>
            <person name="Berlin A."/>
            <person name="Chapman S.B."/>
            <person name="Gearin G."/>
            <person name="Goldberg J."/>
            <person name="Griggs A."/>
            <person name="Gujja S."/>
            <person name="Hansen M."/>
            <person name="Heiman D."/>
            <person name="Howarth C."/>
            <person name="Larimer J."/>
            <person name="Lui A."/>
            <person name="MacDonald P.J.P."/>
            <person name="McCowen C."/>
            <person name="Montmayeur A."/>
            <person name="Murphy C."/>
            <person name="Neiman D."/>
            <person name="Pearson M."/>
            <person name="Priest M."/>
            <person name="Roberts A."/>
            <person name="Saif S."/>
            <person name="Shea T."/>
            <person name="Sisk P."/>
            <person name="Stolte C."/>
            <person name="Sykes S."/>
            <person name="Wortman J."/>
            <person name="Nusbaum C."/>
            <person name="Birren B."/>
        </authorList>
    </citation>
    <scope>NUCLEOTIDE SEQUENCE [LARGE SCALE GENOMIC DNA]</scope>
    <source>
        <strain evidence="2 3">ATCC 51366</strain>
    </source>
</reference>
<dbReference type="HOGENOM" id="CLU_2232821_0_0_9"/>
<feature type="transmembrane region" description="Helical" evidence="1">
    <location>
        <begin position="7"/>
        <end position="22"/>
    </location>
</feature>
<dbReference type="RefSeq" id="WP_005399385.1">
    <property type="nucleotide sequence ID" value="NZ_JH601089.1"/>
</dbReference>
<accession>H3NRB2</accession>
<sequence length="105" mass="12195">MKAKTQYAIILSLIIFLAVILMNTTFPLKNTICLLLFLIADFYYDKKVHYKQNSTFFIFLLAISLIIPGVLMVYLKMDYLVFGPIVDAFIVSTISFVLLNYFIYE</sequence>
<comment type="caution">
    <text evidence="2">The sequence shown here is derived from an EMBL/GenBank/DDBJ whole genome shotgun (WGS) entry which is preliminary data.</text>
</comment>
<evidence type="ECO:0000313" key="3">
    <source>
        <dbReference type="Proteomes" id="UP000004191"/>
    </source>
</evidence>
<name>H3NRB2_9FIRM</name>
<protein>
    <submittedName>
        <fullName evidence="2">Uncharacterized protein</fullName>
    </submittedName>
</protein>
<feature type="transmembrane region" description="Helical" evidence="1">
    <location>
        <begin position="56"/>
        <end position="75"/>
    </location>
</feature>
<keyword evidence="3" id="KW-1185">Reference proteome</keyword>
<keyword evidence="1" id="KW-1133">Transmembrane helix</keyword>
<evidence type="ECO:0000313" key="2">
    <source>
        <dbReference type="EMBL" id="EHR31630.1"/>
    </source>
</evidence>
<evidence type="ECO:0000256" key="1">
    <source>
        <dbReference type="SAM" id="Phobius"/>
    </source>
</evidence>
<gene>
    <name evidence="2" type="ORF">HMPREF9709_01873</name>
</gene>
<dbReference type="EMBL" id="AGEI01000039">
    <property type="protein sequence ID" value="EHR31630.1"/>
    <property type="molecule type" value="Genomic_DNA"/>
</dbReference>